<accession>A0ABS8VCS6</accession>
<gene>
    <name evidence="1" type="ORF">HAX54_031904</name>
</gene>
<dbReference type="EMBL" id="JACEIK010004048">
    <property type="protein sequence ID" value="MCD9643990.1"/>
    <property type="molecule type" value="Genomic_DNA"/>
</dbReference>
<organism evidence="1 2">
    <name type="scientific">Datura stramonium</name>
    <name type="common">Jimsonweed</name>
    <name type="synonym">Common thornapple</name>
    <dbReference type="NCBI Taxonomy" id="4076"/>
    <lineage>
        <taxon>Eukaryota</taxon>
        <taxon>Viridiplantae</taxon>
        <taxon>Streptophyta</taxon>
        <taxon>Embryophyta</taxon>
        <taxon>Tracheophyta</taxon>
        <taxon>Spermatophyta</taxon>
        <taxon>Magnoliopsida</taxon>
        <taxon>eudicotyledons</taxon>
        <taxon>Gunneridae</taxon>
        <taxon>Pentapetalae</taxon>
        <taxon>asterids</taxon>
        <taxon>lamiids</taxon>
        <taxon>Solanales</taxon>
        <taxon>Solanaceae</taxon>
        <taxon>Solanoideae</taxon>
        <taxon>Datureae</taxon>
        <taxon>Datura</taxon>
    </lineage>
</organism>
<reference evidence="1 2" key="1">
    <citation type="journal article" date="2021" name="BMC Genomics">
        <title>Datura genome reveals duplications of psychoactive alkaloid biosynthetic genes and high mutation rate following tissue culture.</title>
        <authorList>
            <person name="Rajewski A."/>
            <person name="Carter-House D."/>
            <person name="Stajich J."/>
            <person name="Litt A."/>
        </authorList>
    </citation>
    <scope>NUCLEOTIDE SEQUENCE [LARGE SCALE GENOMIC DNA]</scope>
    <source>
        <strain evidence="1">AR-01</strain>
    </source>
</reference>
<evidence type="ECO:0000313" key="2">
    <source>
        <dbReference type="Proteomes" id="UP000823775"/>
    </source>
</evidence>
<protein>
    <submittedName>
        <fullName evidence="1">Uncharacterized protein</fullName>
    </submittedName>
</protein>
<proteinExistence type="predicted"/>
<name>A0ABS8VCS6_DATST</name>
<comment type="caution">
    <text evidence="1">The sequence shown here is derived from an EMBL/GenBank/DDBJ whole genome shotgun (WGS) entry which is preliminary data.</text>
</comment>
<dbReference type="Proteomes" id="UP000823775">
    <property type="component" value="Unassembled WGS sequence"/>
</dbReference>
<sequence>MKYVSTLLFVDGHRNGDGSLHIEGARSQGTIATNLANKLRREPIEDELFRATY</sequence>
<feature type="non-terminal residue" evidence="1">
    <location>
        <position position="53"/>
    </location>
</feature>
<evidence type="ECO:0000313" key="1">
    <source>
        <dbReference type="EMBL" id="MCD9643990.1"/>
    </source>
</evidence>
<keyword evidence="2" id="KW-1185">Reference proteome</keyword>